<keyword evidence="6 9" id="KW-0472">Membrane</keyword>
<dbReference type="InterPro" id="IPR018456">
    <property type="entry name" value="PTR2_symporter_CS"/>
</dbReference>
<feature type="transmembrane region" description="Helical" evidence="9">
    <location>
        <begin position="514"/>
        <end position="533"/>
    </location>
</feature>
<evidence type="ECO:0000313" key="11">
    <source>
        <dbReference type="Proteomes" id="UP000245771"/>
    </source>
</evidence>
<dbReference type="OrthoDB" id="8904098at2759"/>
<dbReference type="Proteomes" id="UP000245771">
    <property type="component" value="Unassembled WGS sequence"/>
</dbReference>
<accession>A0A316V9B7</accession>
<feature type="region of interest" description="Disordered" evidence="8">
    <location>
        <begin position="1"/>
        <end position="45"/>
    </location>
</feature>
<evidence type="ECO:0000256" key="6">
    <source>
        <dbReference type="ARBA" id="ARBA00023136"/>
    </source>
</evidence>
<evidence type="ECO:0000256" key="7">
    <source>
        <dbReference type="RuleBase" id="RU003755"/>
    </source>
</evidence>
<reference evidence="10 11" key="1">
    <citation type="journal article" date="2018" name="Mol. Biol. Evol.">
        <title>Broad Genomic Sampling Reveals a Smut Pathogenic Ancestry of the Fungal Clade Ustilaginomycotina.</title>
        <authorList>
            <person name="Kijpornyongpan T."/>
            <person name="Mondo S.J."/>
            <person name="Barry K."/>
            <person name="Sandor L."/>
            <person name="Lee J."/>
            <person name="Lipzen A."/>
            <person name="Pangilinan J."/>
            <person name="LaButti K."/>
            <person name="Hainaut M."/>
            <person name="Henrissat B."/>
            <person name="Grigoriev I.V."/>
            <person name="Spatafora J.W."/>
            <person name="Aime M.C."/>
        </authorList>
    </citation>
    <scope>NUCLEOTIDE SEQUENCE [LARGE SCALE GENOMIC DNA]</scope>
    <source>
        <strain evidence="10 11">MCA 3882</strain>
    </source>
</reference>
<evidence type="ECO:0000256" key="4">
    <source>
        <dbReference type="ARBA" id="ARBA00022692"/>
    </source>
</evidence>
<feature type="compositionally biased region" description="Basic and acidic residues" evidence="8">
    <location>
        <begin position="1"/>
        <end position="32"/>
    </location>
</feature>
<feature type="transmembrane region" description="Helical" evidence="9">
    <location>
        <begin position="261"/>
        <end position="280"/>
    </location>
</feature>
<feature type="transmembrane region" description="Helical" evidence="9">
    <location>
        <begin position="199"/>
        <end position="227"/>
    </location>
</feature>
<feature type="transmembrane region" description="Helical" evidence="9">
    <location>
        <begin position="171"/>
        <end position="193"/>
    </location>
</feature>
<name>A0A316V9B7_9BASI</name>
<evidence type="ECO:0000313" key="10">
    <source>
        <dbReference type="EMBL" id="PWN34177.1"/>
    </source>
</evidence>
<comment type="similarity">
    <text evidence="2 7">Belongs to the major facilitator superfamily. Proton-dependent oligopeptide transporter (POT/PTR) (TC 2.A.17) family.</text>
</comment>
<dbReference type="InterPro" id="IPR036259">
    <property type="entry name" value="MFS_trans_sf"/>
</dbReference>
<feature type="transmembrane region" description="Helical" evidence="9">
    <location>
        <begin position="286"/>
        <end position="307"/>
    </location>
</feature>
<comment type="subcellular location">
    <subcellularLocation>
        <location evidence="1 7">Membrane</location>
        <topology evidence="1 7">Multi-pass membrane protein</topology>
    </subcellularLocation>
</comment>
<feature type="transmembrane region" description="Helical" evidence="9">
    <location>
        <begin position="387"/>
        <end position="408"/>
    </location>
</feature>
<dbReference type="GO" id="GO:0005886">
    <property type="term" value="C:plasma membrane"/>
    <property type="evidence" value="ECO:0007669"/>
    <property type="project" value="UniProtKB-ARBA"/>
</dbReference>
<dbReference type="GeneID" id="37018389"/>
<evidence type="ECO:0000256" key="3">
    <source>
        <dbReference type="ARBA" id="ARBA00022448"/>
    </source>
</evidence>
<feature type="transmembrane region" description="Helical" evidence="9">
    <location>
        <begin position="570"/>
        <end position="593"/>
    </location>
</feature>
<dbReference type="InterPro" id="IPR000109">
    <property type="entry name" value="POT_fam"/>
</dbReference>
<keyword evidence="3 7" id="KW-0813">Transport</keyword>
<dbReference type="GO" id="GO:0071916">
    <property type="term" value="F:dipeptide transmembrane transporter activity"/>
    <property type="evidence" value="ECO:0007669"/>
    <property type="project" value="UniProtKB-ARBA"/>
</dbReference>
<keyword evidence="5 9" id="KW-1133">Transmembrane helix</keyword>
<dbReference type="Gene3D" id="1.20.1250.20">
    <property type="entry name" value="MFS general substrate transporter like domains"/>
    <property type="match status" value="1"/>
</dbReference>
<dbReference type="Pfam" id="PF00854">
    <property type="entry name" value="PTR2"/>
    <property type="match status" value="1"/>
</dbReference>
<dbReference type="PROSITE" id="PS01023">
    <property type="entry name" value="PTR2_2"/>
    <property type="match status" value="1"/>
</dbReference>
<gene>
    <name evidence="10" type="ORF">FA14DRAFT_123865</name>
</gene>
<dbReference type="SUPFAM" id="SSF103473">
    <property type="entry name" value="MFS general substrate transporter"/>
    <property type="match status" value="1"/>
</dbReference>
<evidence type="ECO:0000256" key="1">
    <source>
        <dbReference type="ARBA" id="ARBA00004141"/>
    </source>
</evidence>
<organism evidence="10 11">
    <name type="scientific">Meira miltonrushii</name>
    <dbReference type="NCBI Taxonomy" id="1280837"/>
    <lineage>
        <taxon>Eukaryota</taxon>
        <taxon>Fungi</taxon>
        <taxon>Dikarya</taxon>
        <taxon>Basidiomycota</taxon>
        <taxon>Ustilaginomycotina</taxon>
        <taxon>Exobasidiomycetes</taxon>
        <taxon>Exobasidiales</taxon>
        <taxon>Brachybasidiaceae</taxon>
        <taxon>Meira</taxon>
    </lineage>
</organism>
<keyword evidence="11" id="KW-1185">Reference proteome</keyword>
<dbReference type="AlphaFoldDB" id="A0A316V9B7"/>
<evidence type="ECO:0000256" key="9">
    <source>
        <dbReference type="SAM" id="Phobius"/>
    </source>
</evidence>
<feature type="transmembrane region" description="Helical" evidence="9">
    <location>
        <begin position="458"/>
        <end position="480"/>
    </location>
</feature>
<proteinExistence type="inferred from homology"/>
<dbReference type="InParanoid" id="A0A316V9B7"/>
<protein>
    <submittedName>
        <fullName evidence="10">PTR2-domain-containing protein</fullName>
    </submittedName>
</protein>
<evidence type="ECO:0000256" key="8">
    <source>
        <dbReference type="SAM" id="MobiDB-lite"/>
    </source>
</evidence>
<dbReference type="PANTHER" id="PTHR11654">
    <property type="entry name" value="OLIGOPEPTIDE TRANSPORTER-RELATED"/>
    <property type="match status" value="1"/>
</dbReference>
<dbReference type="EMBL" id="KZ819604">
    <property type="protein sequence ID" value="PWN34177.1"/>
    <property type="molecule type" value="Genomic_DNA"/>
</dbReference>
<sequence length="639" mass="71313">MNHHEIAPPPVEHNDHSHHVKSDDKNSSENEKSIAGTDGLAAKPDVQEKLLREGEEDGLDYNVTDEDRATLRRVPAPLPWTAYLIGFCELAERFSYYGTTQVFQNMIQYPLPAGSTTGKNVMDPRDGVPGIYGRGQQTATGITTFNTFWVYVNPLIGGYLADTYWGRFNTICIGVAIALAGHILFIISAIPPVIKDLNGSLACFIIGVIINGVGTGFFKSTVSVLIAEQIKAKRQYIKVNEKTGERLIVDPTATAARLYDFFYLAINVGAIAGQVAMPFAEKYYGYWLAFLIPTIIFILCIPVLYFARNRYVKHPPQGSVLSNALKLLALAAKGRFSFNPVRWYKNLRADDFWENVKPSNLGTSKPTWMTFDDQWVEEVRRGFKACYVFLLFPFYWLVYNQISGNLISQGASMTLNGVPNEIPQNFDPLSIIIMVPIFEFLIYPGLRRLGFNFTALKKIFTGFLVASLAMVWAAVLQHYIYKTSNCGNYASASTGPNGQACVSPLSVWIQVGPYFFVGLSELFASVISLEYAFTKAPKNMRSLVMGVGLFTTAIGSAIQEAFLPLSQDPLLVWMYTCFACISFVAGILFAIMYRGIDAEEDQLNNLATSTYIDPKHNRQDEEWDMHNANHAADHAEKRD</sequence>
<feature type="transmembrane region" description="Helical" evidence="9">
    <location>
        <begin position="428"/>
        <end position="446"/>
    </location>
</feature>
<dbReference type="RefSeq" id="XP_025354479.1">
    <property type="nucleotide sequence ID" value="XM_025496608.1"/>
</dbReference>
<evidence type="ECO:0000256" key="2">
    <source>
        <dbReference type="ARBA" id="ARBA00005982"/>
    </source>
</evidence>
<dbReference type="PROSITE" id="PS01022">
    <property type="entry name" value="PTR2_1"/>
    <property type="match status" value="1"/>
</dbReference>
<dbReference type="FunFam" id="1.20.1250.20:FF:000085">
    <property type="entry name" value="MFS peptide transporter Ptr2"/>
    <property type="match status" value="1"/>
</dbReference>
<keyword evidence="4 7" id="KW-0812">Transmembrane</keyword>
<evidence type="ECO:0000256" key="5">
    <source>
        <dbReference type="ARBA" id="ARBA00022989"/>
    </source>
</evidence>
<feature type="transmembrane region" description="Helical" evidence="9">
    <location>
        <begin position="540"/>
        <end position="558"/>
    </location>
</feature>